<dbReference type="PANTHER" id="PTHR12629">
    <property type="entry name" value="DIPHOSPHOINOSITOL POLYPHOSPHATE PHOSPHOHYDROLASE"/>
    <property type="match status" value="1"/>
</dbReference>
<dbReference type="InterPro" id="IPR020084">
    <property type="entry name" value="NUDIX_hydrolase_CS"/>
</dbReference>
<dbReference type="EC" id="3.6.1.52" evidence="4"/>
<keyword evidence="5" id="KW-0963">Cytoplasm</keyword>
<keyword evidence="13" id="KW-1185">Reference proteome</keyword>
<dbReference type="InterPro" id="IPR047198">
    <property type="entry name" value="DDP-like_NUDIX"/>
</dbReference>
<dbReference type="GO" id="GO:0034432">
    <property type="term" value="F:bis(5'-adenosyl)-pentaphosphatase activity"/>
    <property type="evidence" value="ECO:0007669"/>
    <property type="project" value="TreeGrafter"/>
</dbReference>
<dbReference type="InterPro" id="IPR020476">
    <property type="entry name" value="Nudix_hydrolase"/>
</dbReference>
<dbReference type="InterPro" id="IPR000086">
    <property type="entry name" value="NUDIX_hydrolase_dom"/>
</dbReference>
<evidence type="ECO:0000259" key="11">
    <source>
        <dbReference type="PROSITE" id="PS51462"/>
    </source>
</evidence>
<evidence type="ECO:0000313" key="13">
    <source>
        <dbReference type="Proteomes" id="UP001159428"/>
    </source>
</evidence>
<comment type="catalytic activity">
    <reaction evidence="9">
        <text>diphospho-myo-inositol polyphosphate + H2O = myo-inositol polyphosphate + phosphate.</text>
        <dbReference type="EC" id="3.6.1.52"/>
    </reaction>
</comment>
<accession>A0AAU9XGH2</accession>
<dbReference type="InterPro" id="IPR015797">
    <property type="entry name" value="NUDIX_hydrolase-like_dom_sf"/>
</dbReference>
<dbReference type="Proteomes" id="UP001159428">
    <property type="component" value="Unassembled WGS sequence"/>
</dbReference>
<keyword evidence="8" id="KW-0460">Magnesium</keyword>
<evidence type="ECO:0000256" key="10">
    <source>
        <dbReference type="RuleBase" id="RU003476"/>
    </source>
</evidence>
<feature type="domain" description="Nudix hydrolase" evidence="11">
    <location>
        <begin position="25"/>
        <end position="151"/>
    </location>
</feature>
<comment type="caution">
    <text evidence="12">The sequence shown here is derived from an EMBL/GenBank/DDBJ whole genome shotgun (WGS) entry which is preliminary data.</text>
</comment>
<evidence type="ECO:0000256" key="3">
    <source>
        <dbReference type="ARBA" id="ARBA00008266"/>
    </source>
</evidence>
<comment type="subcellular location">
    <subcellularLocation>
        <location evidence="2">Cytoplasm</location>
    </subcellularLocation>
</comment>
<evidence type="ECO:0000256" key="2">
    <source>
        <dbReference type="ARBA" id="ARBA00004496"/>
    </source>
</evidence>
<evidence type="ECO:0000256" key="9">
    <source>
        <dbReference type="ARBA" id="ARBA00033994"/>
    </source>
</evidence>
<dbReference type="GO" id="GO:0046872">
    <property type="term" value="F:metal ion binding"/>
    <property type="evidence" value="ECO:0007669"/>
    <property type="project" value="UniProtKB-KW"/>
</dbReference>
<dbReference type="Pfam" id="PF00293">
    <property type="entry name" value="NUDIX"/>
    <property type="match status" value="1"/>
</dbReference>
<dbReference type="Gene3D" id="3.90.79.10">
    <property type="entry name" value="Nucleoside Triphosphate Pyrophosphohydrolase"/>
    <property type="match status" value="1"/>
</dbReference>
<dbReference type="PROSITE" id="PS00893">
    <property type="entry name" value="NUDIX_BOX"/>
    <property type="match status" value="1"/>
</dbReference>
<dbReference type="PANTHER" id="PTHR12629:SF0">
    <property type="entry name" value="DIPHOSPHOINOSITOL-POLYPHOSPHATE DIPHOSPHATASE"/>
    <property type="match status" value="1"/>
</dbReference>
<dbReference type="GO" id="GO:1901911">
    <property type="term" value="P:adenosine 5'-(hexahydrogen pentaphosphate) catabolic process"/>
    <property type="evidence" value="ECO:0007669"/>
    <property type="project" value="TreeGrafter"/>
</dbReference>
<reference evidence="12 13" key="1">
    <citation type="submission" date="2022-05" db="EMBL/GenBank/DDBJ databases">
        <authorList>
            <consortium name="Genoscope - CEA"/>
            <person name="William W."/>
        </authorList>
    </citation>
    <scope>NUCLEOTIDE SEQUENCE [LARGE SCALE GENOMIC DNA]</scope>
</reference>
<evidence type="ECO:0000256" key="4">
    <source>
        <dbReference type="ARBA" id="ARBA00012527"/>
    </source>
</evidence>
<keyword evidence="7 10" id="KW-0378">Hydrolase</keyword>
<dbReference type="PRINTS" id="PR00502">
    <property type="entry name" value="NUDIXFAMILY"/>
</dbReference>
<dbReference type="SUPFAM" id="SSF55811">
    <property type="entry name" value="Nudix"/>
    <property type="match status" value="1"/>
</dbReference>
<proteinExistence type="inferred from homology"/>
<evidence type="ECO:0000256" key="7">
    <source>
        <dbReference type="ARBA" id="ARBA00022801"/>
    </source>
</evidence>
<sequence>MLEHAIRMKERVGSANKLRNYDTDGYIKRAGCICFRTNHAKEILLVTSNKYPDKWIVPAGGVEAGERFQDAAVREVFEEAGVRGNIMHCLGVFQNETSKTRTKMYVLHVTEECDYWDDAAKGRRRGWFSIRKAWELLSHRPCQQLYLRDVMNIDEQNQWLYDSPIRFSTPLVINESRNNQSNAEVSP</sequence>
<evidence type="ECO:0000256" key="1">
    <source>
        <dbReference type="ARBA" id="ARBA00001946"/>
    </source>
</evidence>
<evidence type="ECO:0000256" key="8">
    <source>
        <dbReference type="ARBA" id="ARBA00022842"/>
    </source>
</evidence>
<dbReference type="GO" id="GO:1901909">
    <property type="term" value="P:diadenosine hexaphosphate catabolic process"/>
    <property type="evidence" value="ECO:0007669"/>
    <property type="project" value="TreeGrafter"/>
</dbReference>
<dbReference type="AlphaFoldDB" id="A0AAU9XGH2"/>
<dbReference type="FunFam" id="3.90.79.10:FF:000002">
    <property type="entry name" value="diphosphoinositol polyphosphate phosphohydrolase 1"/>
    <property type="match status" value="1"/>
</dbReference>
<evidence type="ECO:0000256" key="5">
    <source>
        <dbReference type="ARBA" id="ARBA00022490"/>
    </source>
</evidence>
<dbReference type="CDD" id="cd04666">
    <property type="entry name" value="NUDIX_DIPP2_like_Nudt4"/>
    <property type="match status" value="1"/>
</dbReference>
<comment type="cofactor">
    <cofactor evidence="1">
        <name>Mg(2+)</name>
        <dbReference type="ChEBI" id="CHEBI:18420"/>
    </cofactor>
</comment>
<dbReference type="PROSITE" id="PS51462">
    <property type="entry name" value="NUDIX"/>
    <property type="match status" value="1"/>
</dbReference>
<dbReference type="GO" id="GO:1901907">
    <property type="term" value="P:diadenosine pentaphosphate catabolic process"/>
    <property type="evidence" value="ECO:0007669"/>
    <property type="project" value="TreeGrafter"/>
</dbReference>
<dbReference type="GO" id="GO:0005634">
    <property type="term" value="C:nucleus"/>
    <property type="evidence" value="ECO:0007669"/>
    <property type="project" value="TreeGrafter"/>
</dbReference>
<comment type="similarity">
    <text evidence="3">Belongs to the Nudix hydrolase family. DIPP subfamily.</text>
</comment>
<keyword evidence="6" id="KW-0479">Metal-binding</keyword>
<gene>
    <name evidence="12" type="ORF">PMEA_00023236</name>
</gene>
<dbReference type="GO" id="GO:0034431">
    <property type="term" value="F:bis(5'-adenosyl)-hexaphosphatase activity"/>
    <property type="evidence" value="ECO:0007669"/>
    <property type="project" value="TreeGrafter"/>
</dbReference>
<name>A0AAU9XGH2_9CNID</name>
<dbReference type="GO" id="GO:0008486">
    <property type="term" value="F:diphosphoinositol-polyphosphate diphosphatase activity"/>
    <property type="evidence" value="ECO:0007669"/>
    <property type="project" value="UniProtKB-EC"/>
</dbReference>
<evidence type="ECO:0000256" key="6">
    <source>
        <dbReference type="ARBA" id="ARBA00022723"/>
    </source>
</evidence>
<evidence type="ECO:0000313" key="12">
    <source>
        <dbReference type="EMBL" id="CAH3147012.1"/>
    </source>
</evidence>
<dbReference type="GO" id="GO:0000298">
    <property type="term" value="F:endopolyphosphatase activity"/>
    <property type="evidence" value="ECO:0007669"/>
    <property type="project" value="TreeGrafter"/>
</dbReference>
<dbReference type="GO" id="GO:0005737">
    <property type="term" value="C:cytoplasm"/>
    <property type="evidence" value="ECO:0007669"/>
    <property type="project" value="UniProtKB-SubCell"/>
</dbReference>
<organism evidence="12 13">
    <name type="scientific">Pocillopora meandrina</name>
    <dbReference type="NCBI Taxonomy" id="46732"/>
    <lineage>
        <taxon>Eukaryota</taxon>
        <taxon>Metazoa</taxon>
        <taxon>Cnidaria</taxon>
        <taxon>Anthozoa</taxon>
        <taxon>Hexacorallia</taxon>
        <taxon>Scleractinia</taxon>
        <taxon>Astrocoeniina</taxon>
        <taxon>Pocilloporidae</taxon>
        <taxon>Pocillopora</taxon>
    </lineage>
</organism>
<dbReference type="EMBL" id="CALNXJ010000042">
    <property type="protein sequence ID" value="CAH3147012.1"/>
    <property type="molecule type" value="Genomic_DNA"/>
</dbReference>
<dbReference type="GO" id="GO:0071543">
    <property type="term" value="P:diphosphoinositol polyphosphate metabolic process"/>
    <property type="evidence" value="ECO:0007669"/>
    <property type="project" value="TreeGrafter"/>
</dbReference>
<protein>
    <recommendedName>
        <fullName evidence="4">diphosphoinositol-polyphosphate diphosphatase</fullName>
        <ecNumber evidence="4">3.6.1.52</ecNumber>
    </recommendedName>
</protein>